<name>A0A0A8ZP72_ARUDO</name>
<proteinExistence type="predicted"/>
<evidence type="ECO:0000313" key="1">
    <source>
        <dbReference type="EMBL" id="JAD39503.1"/>
    </source>
</evidence>
<dbReference type="AlphaFoldDB" id="A0A0A8ZP72"/>
<sequence length="20" mass="2113">MDNPQVVGIWSGTHSMALIG</sequence>
<dbReference type="EMBL" id="GBRH01258392">
    <property type="protein sequence ID" value="JAD39503.1"/>
    <property type="molecule type" value="Transcribed_RNA"/>
</dbReference>
<reference evidence="1" key="1">
    <citation type="submission" date="2014-09" db="EMBL/GenBank/DDBJ databases">
        <authorList>
            <person name="Magalhaes I.L.F."/>
            <person name="Oliveira U."/>
            <person name="Santos F.R."/>
            <person name="Vidigal T.H.D.A."/>
            <person name="Brescovit A.D."/>
            <person name="Santos A.J."/>
        </authorList>
    </citation>
    <scope>NUCLEOTIDE SEQUENCE</scope>
    <source>
        <tissue evidence="1">Shoot tissue taken approximately 20 cm above the soil surface</tissue>
    </source>
</reference>
<protein>
    <submittedName>
        <fullName evidence="1">Uncharacterized protein</fullName>
    </submittedName>
</protein>
<accession>A0A0A8ZP72</accession>
<organism evidence="1">
    <name type="scientific">Arundo donax</name>
    <name type="common">Giant reed</name>
    <name type="synonym">Donax arundinaceus</name>
    <dbReference type="NCBI Taxonomy" id="35708"/>
    <lineage>
        <taxon>Eukaryota</taxon>
        <taxon>Viridiplantae</taxon>
        <taxon>Streptophyta</taxon>
        <taxon>Embryophyta</taxon>
        <taxon>Tracheophyta</taxon>
        <taxon>Spermatophyta</taxon>
        <taxon>Magnoliopsida</taxon>
        <taxon>Liliopsida</taxon>
        <taxon>Poales</taxon>
        <taxon>Poaceae</taxon>
        <taxon>PACMAD clade</taxon>
        <taxon>Arundinoideae</taxon>
        <taxon>Arundineae</taxon>
        <taxon>Arundo</taxon>
    </lineage>
</organism>
<reference evidence="1" key="2">
    <citation type="journal article" date="2015" name="Data Brief">
        <title>Shoot transcriptome of the giant reed, Arundo donax.</title>
        <authorList>
            <person name="Barrero R.A."/>
            <person name="Guerrero F.D."/>
            <person name="Moolhuijzen P."/>
            <person name="Goolsby J.A."/>
            <person name="Tidwell J."/>
            <person name="Bellgard S.E."/>
            <person name="Bellgard M.I."/>
        </authorList>
    </citation>
    <scope>NUCLEOTIDE SEQUENCE</scope>
    <source>
        <tissue evidence="1">Shoot tissue taken approximately 20 cm above the soil surface</tissue>
    </source>
</reference>